<keyword evidence="5" id="KW-1185">Reference proteome</keyword>
<reference evidence="4 5" key="1">
    <citation type="submission" date="2018-08" db="EMBL/GenBank/DDBJ databases">
        <title>Draft genome of the lignicolous fungus Coniochaeta pulveracea.</title>
        <authorList>
            <person name="Borstlap C.J."/>
            <person name="De Witt R.N."/>
            <person name="Botha A."/>
            <person name="Volschenk H."/>
        </authorList>
    </citation>
    <scope>NUCLEOTIDE SEQUENCE [LARGE SCALE GENOMIC DNA]</scope>
    <source>
        <strain evidence="4 5">CAB683</strain>
    </source>
</reference>
<dbReference type="Proteomes" id="UP000275385">
    <property type="component" value="Unassembled WGS sequence"/>
</dbReference>
<feature type="compositionally biased region" description="Polar residues" evidence="2">
    <location>
        <begin position="355"/>
        <end position="364"/>
    </location>
</feature>
<feature type="region of interest" description="Disordered" evidence="2">
    <location>
        <begin position="177"/>
        <end position="429"/>
    </location>
</feature>
<proteinExistence type="predicted"/>
<evidence type="ECO:0000313" key="4">
    <source>
        <dbReference type="EMBL" id="RKU46153.1"/>
    </source>
</evidence>
<evidence type="ECO:0000256" key="1">
    <source>
        <dbReference type="ARBA" id="ARBA00021346"/>
    </source>
</evidence>
<dbReference type="Pfam" id="PF06881">
    <property type="entry name" value="Elongin_A"/>
    <property type="match status" value="1"/>
</dbReference>
<dbReference type="PANTHER" id="PTHR15141">
    <property type="entry name" value="TRANSCRIPTION ELONGATION FACTOR B POLYPEPTIDE 3"/>
    <property type="match status" value="1"/>
</dbReference>
<accession>A0A420YE41</accession>
<dbReference type="InterPro" id="IPR051870">
    <property type="entry name" value="Elongin-A_domain"/>
</dbReference>
<dbReference type="GO" id="GO:0070449">
    <property type="term" value="C:elongin complex"/>
    <property type="evidence" value="ECO:0007669"/>
    <property type="project" value="InterPro"/>
</dbReference>
<evidence type="ECO:0000259" key="3">
    <source>
        <dbReference type="PROSITE" id="PS50181"/>
    </source>
</evidence>
<sequence>MPARSLKDMCQRTCIKHIKDIYSFGDLPYELVRPILFKINKPDQLHEVEMSSTYVEGETEELWRRIIAREFPSWEKKNYVPKNPRLWYKIYGKYKREEAQEIAEAEAKLAGAFGALKSEADQQKSKLVSQRLMPKLPKEGRVAGWKRDVGRDVPDHLSWGGGSRTKSAVMKAKREAREAANRRTLSTPTGQLRIPEGQIRKAPQALINDHRAQQRPSGLVRPPRAKPRTEAQMAEDAVRKERESRLLNIKTTSSARPEQIVSDSEDDEYADEHDGGGGGYLDELFNDEEVEAQAPPPVRKTARPSAKPSTTTMPSKPSGSNILSSRPKKLLSSTAERRVVQSVAPPVHAEPVPSRPQQVAQQASPIVRPHRPSPTAASPPPGRRHPGPSSPPPKPSASQPRQAGSPPPPGLVRKRKPPTDIFMRKKPRT</sequence>
<name>A0A420YE41_9PEZI</name>
<evidence type="ECO:0000256" key="2">
    <source>
        <dbReference type="SAM" id="MobiDB-lite"/>
    </source>
</evidence>
<gene>
    <name evidence="4" type="ORF">DL546_007771</name>
</gene>
<dbReference type="Gene3D" id="6.10.250.3180">
    <property type="match status" value="1"/>
</dbReference>
<dbReference type="PANTHER" id="PTHR15141:SF76">
    <property type="entry name" value="TRANSCRIPTION ELONGATION FACTOR B POLYPEPTIDE 3"/>
    <property type="match status" value="1"/>
</dbReference>
<comment type="caution">
    <text evidence="4">The sequence shown here is derived from an EMBL/GenBank/DDBJ whole genome shotgun (WGS) entry which is preliminary data.</text>
</comment>
<evidence type="ECO:0000313" key="5">
    <source>
        <dbReference type="Proteomes" id="UP000275385"/>
    </source>
</evidence>
<organism evidence="4 5">
    <name type="scientific">Coniochaeta pulveracea</name>
    <dbReference type="NCBI Taxonomy" id="177199"/>
    <lineage>
        <taxon>Eukaryota</taxon>
        <taxon>Fungi</taxon>
        <taxon>Dikarya</taxon>
        <taxon>Ascomycota</taxon>
        <taxon>Pezizomycotina</taxon>
        <taxon>Sordariomycetes</taxon>
        <taxon>Sordariomycetidae</taxon>
        <taxon>Coniochaetales</taxon>
        <taxon>Coniochaetaceae</taxon>
        <taxon>Coniochaeta</taxon>
    </lineage>
</organism>
<dbReference type="GO" id="GO:0006368">
    <property type="term" value="P:transcription elongation by RNA polymerase II"/>
    <property type="evidence" value="ECO:0007669"/>
    <property type="project" value="InterPro"/>
</dbReference>
<dbReference type="OrthoDB" id="21513at2759"/>
<dbReference type="InterPro" id="IPR001810">
    <property type="entry name" value="F-box_dom"/>
</dbReference>
<protein>
    <recommendedName>
        <fullName evidence="1">Elongin-A</fullName>
    </recommendedName>
</protein>
<dbReference type="AlphaFoldDB" id="A0A420YE41"/>
<feature type="domain" description="F-box" evidence="3">
    <location>
        <begin position="21"/>
        <end position="66"/>
    </location>
</feature>
<dbReference type="EMBL" id="QVQW01000016">
    <property type="protein sequence ID" value="RKU46153.1"/>
    <property type="molecule type" value="Genomic_DNA"/>
</dbReference>
<dbReference type="PROSITE" id="PS50181">
    <property type="entry name" value="FBOX"/>
    <property type="match status" value="1"/>
</dbReference>
<feature type="compositionally biased region" description="Polar residues" evidence="2">
    <location>
        <begin position="307"/>
        <end position="324"/>
    </location>
</feature>
<dbReference type="STRING" id="177199.A0A420YE41"/>
<feature type="compositionally biased region" description="Basic and acidic residues" evidence="2">
    <location>
        <begin position="236"/>
        <end position="245"/>
    </location>
</feature>
<dbReference type="InterPro" id="IPR010684">
    <property type="entry name" value="RNA_pol_II_trans_fac_SIII_A"/>
</dbReference>